<feature type="chain" id="PRO_5046781754" description="DinB superfamily protein" evidence="1">
    <location>
        <begin position="19"/>
        <end position="196"/>
    </location>
</feature>
<evidence type="ECO:0000313" key="3">
    <source>
        <dbReference type="Proteomes" id="UP001300692"/>
    </source>
</evidence>
<dbReference type="Gene3D" id="1.20.120.450">
    <property type="entry name" value="dinb family like domain"/>
    <property type="match status" value="1"/>
</dbReference>
<organism evidence="2 3">
    <name type="scientific">Reichenbachiella ulvae</name>
    <dbReference type="NCBI Taxonomy" id="2980104"/>
    <lineage>
        <taxon>Bacteria</taxon>
        <taxon>Pseudomonadati</taxon>
        <taxon>Bacteroidota</taxon>
        <taxon>Cytophagia</taxon>
        <taxon>Cytophagales</taxon>
        <taxon>Reichenbachiellaceae</taxon>
        <taxon>Reichenbachiella</taxon>
    </lineage>
</organism>
<evidence type="ECO:0008006" key="4">
    <source>
        <dbReference type="Google" id="ProtNLM"/>
    </source>
</evidence>
<accession>A0ABT3CRP2</accession>
<gene>
    <name evidence="2" type="ORF">N7U62_06105</name>
</gene>
<dbReference type="EMBL" id="JAOYOD010000001">
    <property type="protein sequence ID" value="MCV9386228.1"/>
    <property type="molecule type" value="Genomic_DNA"/>
</dbReference>
<sequence length="196" mass="21814">MKQILLLVLVSISLKSWAQDSSDYYYELPEPADSYTAGSVASRLLDGLGYRYYWATAGLTEDDYSFQPNDEARSTGETIDHVWGLSVIIRNAAQQKVTDFSKIEGPSTFEEKRISTLENIRIASLILKQSKDQDLAKYDLNFSTGEGIKSYPFWNGINGPIADAIWHAGQLASFRRSSGNPINPNASMMTGKIKTN</sequence>
<protein>
    <recommendedName>
        <fullName evidence="4">DinB superfamily protein</fullName>
    </recommendedName>
</protein>
<name>A0ABT3CRP2_9BACT</name>
<dbReference type="Proteomes" id="UP001300692">
    <property type="component" value="Unassembled WGS sequence"/>
</dbReference>
<reference evidence="2 3" key="1">
    <citation type="submission" date="2022-10" db="EMBL/GenBank/DDBJ databases">
        <title>Comparative genomics and taxonomic characterization of three novel marine species of genus Reichenbachiella exhibiting antioxidant and polysaccharide degradation activities.</title>
        <authorList>
            <person name="Muhammad N."/>
            <person name="Lee Y.-J."/>
            <person name="Ko J."/>
            <person name="Kim S.-G."/>
        </authorList>
    </citation>
    <scope>NUCLEOTIDE SEQUENCE [LARGE SCALE GENOMIC DNA]</scope>
    <source>
        <strain evidence="2 3">ABR2-5</strain>
    </source>
</reference>
<proteinExistence type="predicted"/>
<feature type="signal peptide" evidence="1">
    <location>
        <begin position="1"/>
        <end position="18"/>
    </location>
</feature>
<evidence type="ECO:0000256" key="1">
    <source>
        <dbReference type="SAM" id="SignalP"/>
    </source>
</evidence>
<keyword evidence="1" id="KW-0732">Signal</keyword>
<comment type="caution">
    <text evidence="2">The sequence shown here is derived from an EMBL/GenBank/DDBJ whole genome shotgun (WGS) entry which is preliminary data.</text>
</comment>
<keyword evidence="3" id="KW-1185">Reference proteome</keyword>
<dbReference type="InterPro" id="IPR034660">
    <property type="entry name" value="DinB/YfiT-like"/>
</dbReference>
<evidence type="ECO:0000313" key="2">
    <source>
        <dbReference type="EMBL" id="MCV9386228.1"/>
    </source>
</evidence>
<dbReference type="SUPFAM" id="SSF109854">
    <property type="entry name" value="DinB/YfiT-like putative metalloenzymes"/>
    <property type="match status" value="1"/>
</dbReference>
<dbReference type="RefSeq" id="WP_264137013.1">
    <property type="nucleotide sequence ID" value="NZ_JAOYOD010000001.1"/>
</dbReference>